<dbReference type="AlphaFoldDB" id="A0A9D1U4C8"/>
<dbReference type="Proteomes" id="UP000886822">
    <property type="component" value="Unassembled WGS sequence"/>
</dbReference>
<comment type="caution">
    <text evidence="2">The sequence shown here is derived from an EMBL/GenBank/DDBJ whole genome shotgun (WGS) entry which is preliminary data.</text>
</comment>
<keyword evidence="1" id="KW-0812">Transmembrane</keyword>
<feature type="transmembrane region" description="Helical" evidence="1">
    <location>
        <begin position="154"/>
        <end position="173"/>
    </location>
</feature>
<dbReference type="EMBL" id="DXGJ01000029">
    <property type="protein sequence ID" value="HIW71743.1"/>
    <property type="molecule type" value="Genomic_DNA"/>
</dbReference>
<sequence>MTKNKQLLTQLNTLQRRLTPADSRYFDALRTYCTTQRLFSNEVAINTQLLSMLQDLLDAEKDGTDAPTFFGNDPEAMATALLAQLPPAPWRDRFGLIGVIIGITWLSVLMSSPQTTAGMVLYVTPFIVMPIFETVIILLFMRLLHITAFRQRQWLPNVILVAVFLIGVAAYLLCTAWQPLTRWTVTVPEPWNWVITGLFAVMATAVLVWIVAHVRIRSKL</sequence>
<accession>A0A9D1U4C8</accession>
<dbReference type="SUPFAM" id="SSF158560">
    <property type="entry name" value="BH3980-like"/>
    <property type="match status" value="1"/>
</dbReference>
<feature type="transmembrane region" description="Helical" evidence="1">
    <location>
        <begin position="119"/>
        <end position="142"/>
    </location>
</feature>
<keyword evidence="1" id="KW-0472">Membrane</keyword>
<name>A0A9D1U4C8_9LACO</name>
<feature type="transmembrane region" description="Helical" evidence="1">
    <location>
        <begin position="193"/>
        <end position="212"/>
    </location>
</feature>
<reference evidence="2" key="2">
    <citation type="submission" date="2021-04" db="EMBL/GenBank/DDBJ databases">
        <authorList>
            <person name="Gilroy R."/>
        </authorList>
    </citation>
    <scope>NUCLEOTIDE SEQUENCE</scope>
    <source>
        <strain evidence="2">CHK173-259</strain>
    </source>
</reference>
<evidence type="ECO:0000256" key="1">
    <source>
        <dbReference type="SAM" id="Phobius"/>
    </source>
</evidence>
<keyword evidence="1" id="KW-1133">Transmembrane helix</keyword>
<evidence type="ECO:0000313" key="3">
    <source>
        <dbReference type="Proteomes" id="UP000886822"/>
    </source>
</evidence>
<gene>
    <name evidence="2" type="ORF">H9875_03860</name>
</gene>
<feature type="transmembrane region" description="Helical" evidence="1">
    <location>
        <begin position="94"/>
        <end position="113"/>
    </location>
</feature>
<reference evidence="2" key="1">
    <citation type="journal article" date="2021" name="PeerJ">
        <title>Extensive microbial diversity within the chicken gut microbiome revealed by metagenomics and culture.</title>
        <authorList>
            <person name="Gilroy R."/>
            <person name="Ravi A."/>
            <person name="Getino M."/>
            <person name="Pursley I."/>
            <person name="Horton D.L."/>
            <person name="Alikhan N.F."/>
            <person name="Baker D."/>
            <person name="Gharbi K."/>
            <person name="Hall N."/>
            <person name="Watson M."/>
            <person name="Adriaenssens E.M."/>
            <person name="Foster-Nyarko E."/>
            <person name="Jarju S."/>
            <person name="Secka A."/>
            <person name="Antonio M."/>
            <person name="Oren A."/>
            <person name="Chaudhuri R.R."/>
            <person name="La Ragione R."/>
            <person name="Hildebrand F."/>
            <person name="Pallen M.J."/>
        </authorList>
    </citation>
    <scope>NUCLEOTIDE SEQUENCE</scope>
    <source>
        <strain evidence="2">CHK173-259</strain>
    </source>
</reference>
<proteinExistence type="predicted"/>
<evidence type="ECO:0000313" key="2">
    <source>
        <dbReference type="EMBL" id="HIW71743.1"/>
    </source>
</evidence>
<protein>
    <submittedName>
        <fullName evidence="2">Uncharacterized protein</fullName>
    </submittedName>
</protein>
<organism evidence="2 3">
    <name type="scientific">Candidatus Levilactobacillus faecigallinarum</name>
    <dbReference type="NCBI Taxonomy" id="2838638"/>
    <lineage>
        <taxon>Bacteria</taxon>
        <taxon>Bacillati</taxon>
        <taxon>Bacillota</taxon>
        <taxon>Bacilli</taxon>
        <taxon>Lactobacillales</taxon>
        <taxon>Lactobacillaceae</taxon>
        <taxon>Levilactobacillus</taxon>
    </lineage>
</organism>